<gene>
    <name evidence="2" type="ORF">niasHS_009417</name>
</gene>
<dbReference type="Proteomes" id="UP001620645">
    <property type="component" value="Unassembled WGS sequence"/>
</dbReference>
<accession>A0ABD2JBY7</accession>
<comment type="caution">
    <text evidence="2">The sequence shown here is derived from an EMBL/GenBank/DDBJ whole genome shotgun (WGS) entry which is preliminary data.</text>
</comment>
<reference evidence="2 3" key="1">
    <citation type="submission" date="2024-10" db="EMBL/GenBank/DDBJ databases">
        <authorList>
            <person name="Kim D."/>
        </authorList>
    </citation>
    <scope>NUCLEOTIDE SEQUENCE [LARGE SCALE GENOMIC DNA]</scope>
    <source>
        <strain evidence="2">Taebaek</strain>
    </source>
</reference>
<name>A0ABD2JBY7_HETSC</name>
<sequence length="228" mass="26340">MNAPEKDSCVNPRKEGKFESENRYSCPEAELYAVECKKVVCNKMNQNNLAIAKCFIVTLFLIGVVLIIVNIGLEIWHWYITTEKDEAAEHATVDTKASAKNPSEAESFFSSLYPHLDTIVTSIVIALFLVFICQLELTHSALQLKYKCRQCGHEVHKTYELMEQTRGFGDTFSEWGRYTNLCKSEETTKLRKTNFNDIEDQFNAMCQCYMPMFHNSQMWAKKLMKRIS</sequence>
<organism evidence="2 3">
    <name type="scientific">Heterodera schachtii</name>
    <name type="common">Sugarbeet cyst nematode worm</name>
    <name type="synonym">Tylenchus schachtii</name>
    <dbReference type="NCBI Taxonomy" id="97005"/>
    <lineage>
        <taxon>Eukaryota</taxon>
        <taxon>Metazoa</taxon>
        <taxon>Ecdysozoa</taxon>
        <taxon>Nematoda</taxon>
        <taxon>Chromadorea</taxon>
        <taxon>Rhabditida</taxon>
        <taxon>Tylenchina</taxon>
        <taxon>Tylenchomorpha</taxon>
        <taxon>Tylenchoidea</taxon>
        <taxon>Heteroderidae</taxon>
        <taxon>Heteroderinae</taxon>
        <taxon>Heterodera</taxon>
    </lineage>
</organism>
<dbReference type="EMBL" id="JBICCN010000168">
    <property type="protein sequence ID" value="KAL3088131.1"/>
    <property type="molecule type" value="Genomic_DNA"/>
</dbReference>
<proteinExistence type="predicted"/>
<feature type="transmembrane region" description="Helical" evidence="1">
    <location>
        <begin position="119"/>
        <end position="137"/>
    </location>
</feature>
<protein>
    <submittedName>
        <fullName evidence="2">Uncharacterized protein</fullName>
    </submittedName>
</protein>
<evidence type="ECO:0000313" key="3">
    <source>
        <dbReference type="Proteomes" id="UP001620645"/>
    </source>
</evidence>
<keyword evidence="3" id="KW-1185">Reference proteome</keyword>
<keyword evidence="1" id="KW-0472">Membrane</keyword>
<evidence type="ECO:0000256" key="1">
    <source>
        <dbReference type="SAM" id="Phobius"/>
    </source>
</evidence>
<keyword evidence="1" id="KW-0812">Transmembrane</keyword>
<feature type="transmembrane region" description="Helical" evidence="1">
    <location>
        <begin position="50"/>
        <end position="73"/>
    </location>
</feature>
<dbReference type="AlphaFoldDB" id="A0ABD2JBY7"/>
<keyword evidence="1" id="KW-1133">Transmembrane helix</keyword>
<evidence type="ECO:0000313" key="2">
    <source>
        <dbReference type="EMBL" id="KAL3088131.1"/>
    </source>
</evidence>